<protein>
    <submittedName>
        <fullName evidence="3">Transposase</fullName>
    </submittedName>
</protein>
<dbReference type="PANTHER" id="PTHR34322:SF2">
    <property type="entry name" value="TRANSPOSASE IS200-LIKE DOMAIN-CONTAINING PROTEIN"/>
    <property type="match status" value="1"/>
</dbReference>
<evidence type="ECO:0000256" key="1">
    <source>
        <dbReference type="SAM" id="MobiDB-lite"/>
    </source>
</evidence>
<organism evidence="3 4">
    <name type="scientific">Massilia norwichensis</name>
    <dbReference type="NCBI Taxonomy" id="1442366"/>
    <lineage>
        <taxon>Bacteria</taxon>
        <taxon>Pseudomonadati</taxon>
        <taxon>Pseudomonadota</taxon>
        <taxon>Betaproteobacteria</taxon>
        <taxon>Burkholderiales</taxon>
        <taxon>Oxalobacteraceae</taxon>
        <taxon>Telluria group</taxon>
        <taxon>Massilia</taxon>
    </lineage>
</organism>
<feature type="region of interest" description="Disordered" evidence="1">
    <location>
        <begin position="191"/>
        <end position="211"/>
    </location>
</feature>
<dbReference type="InterPro" id="IPR036515">
    <property type="entry name" value="Transposase_17_sf"/>
</dbReference>
<dbReference type="EMBL" id="JANUGX010000023">
    <property type="protein sequence ID" value="MCS0591139.1"/>
    <property type="molecule type" value="Genomic_DNA"/>
</dbReference>
<accession>A0ABT2AAB6</accession>
<dbReference type="RefSeq" id="WP_258846911.1">
    <property type="nucleotide sequence ID" value="NZ_JANUGX010000023.1"/>
</dbReference>
<evidence type="ECO:0000259" key="2">
    <source>
        <dbReference type="SMART" id="SM01321"/>
    </source>
</evidence>
<dbReference type="SMART" id="SM01321">
    <property type="entry name" value="Y1_Tnp"/>
    <property type="match status" value="1"/>
</dbReference>
<reference evidence="3 4" key="1">
    <citation type="submission" date="2022-08" db="EMBL/GenBank/DDBJ databases">
        <title>Reclassification of Massilia species as members of the genera Telluria, Duganella, Pseudoduganella, Mokoshia gen. nov. and Zemynaea gen. nov. using orthogonal and non-orthogonal genome-based approaches.</title>
        <authorList>
            <person name="Bowman J.P."/>
        </authorList>
    </citation>
    <scope>NUCLEOTIDE SEQUENCE [LARGE SCALE GENOMIC DNA]</scope>
    <source>
        <strain evidence="3 4">LMG 28164</strain>
    </source>
</reference>
<dbReference type="InterPro" id="IPR002686">
    <property type="entry name" value="Transposase_17"/>
</dbReference>
<dbReference type="Pfam" id="PF01797">
    <property type="entry name" value="Y1_Tnp"/>
    <property type="match status" value="1"/>
</dbReference>
<dbReference type="Gene3D" id="3.30.70.1290">
    <property type="entry name" value="Transposase IS200-like"/>
    <property type="match status" value="1"/>
</dbReference>
<evidence type="ECO:0000313" key="3">
    <source>
        <dbReference type="EMBL" id="MCS0591139.1"/>
    </source>
</evidence>
<evidence type="ECO:0000313" key="4">
    <source>
        <dbReference type="Proteomes" id="UP001205560"/>
    </source>
</evidence>
<name>A0ABT2AAB6_9BURK</name>
<sequence>MPRPPRVVLPSVPLHIIQRGNNRIPCFACRNDYLVYLDILRECAFDCGCAVHAYVLMTNHVHLLLSPDDADSVSTMMQRLGRRYVPYFNRRHARTGTLWEGRFRSSLVQDERYLMICHRYIELNPVRARMAHVPSDYPWSSHLANAFGQQNSLLTPHSLYTCLGGDSMTRQSAYQALFNDALSDEDLDQVRQAGNGNRPLGAELTDRSRRN</sequence>
<feature type="domain" description="Transposase IS200-like" evidence="2">
    <location>
        <begin position="9"/>
        <end position="124"/>
    </location>
</feature>
<keyword evidence="4" id="KW-1185">Reference proteome</keyword>
<comment type="caution">
    <text evidence="3">The sequence shown here is derived from an EMBL/GenBank/DDBJ whole genome shotgun (WGS) entry which is preliminary data.</text>
</comment>
<dbReference type="PANTHER" id="PTHR34322">
    <property type="entry name" value="TRANSPOSASE, Y1_TNP DOMAIN-CONTAINING"/>
    <property type="match status" value="1"/>
</dbReference>
<gene>
    <name evidence="3" type="ORF">NX782_18285</name>
</gene>
<dbReference type="SUPFAM" id="SSF143422">
    <property type="entry name" value="Transposase IS200-like"/>
    <property type="match status" value="1"/>
</dbReference>
<dbReference type="Proteomes" id="UP001205560">
    <property type="component" value="Unassembled WGS sequence"/>
</dbReference>
<proteinExistence type="predicted"/>